<dbReference type="Proteomes" id="UP001630127">
    <property type="component" value="Unassembled WGS sequence"/>
</dbReference>
<sequence>MGEDCYYIGTNWMLSANSTDGYDDLVNSSNKRARKNEKFETENTTKAIFKEDCHHYQGGKLTTKTQFAKTHKAGDFVDNHGFKEEVKYKSSYKVNNKVGGSSIEYHTEVKFKKITTTKGYSSGIKYYK</sequence>
<evidence type="ECO:0000313" key="2">
    <source>
        <dbReference type="Proteomes" id="UP001630127"/>
    </source>
</evidence>
<reference evidence="1 2" key="1">
    <citation type="submission" date="2024-11" db="EMBL/GenBank/DDBJ databases">
        <title>A near-complete genome assembly of Cinchona calisaya.</title>
        <authorList>
            <person name="Lian D.C."/>
            <person name="Zhao X.W."/>
            <person name="Wei L."/>
        </authorList>
    </citation>
    <scope>NUCLEOTIDE SEQUENCE [LARGE SCALE GENOMIC DNA]</scope>
    <source>
        <tissue evidence="1">Nenye</tissue>
    </source>
</reference>
<dbReference type="EMBL" id="JBJUIK010000002">
    <property type="protein sequence ID" value="KAL3535350.1"/>
    <property type="molecule type" value="Genomic_DNA"/>
</dbReference>
<gene>
    <name evidence="1" type="ORF">ACH5RR_003811</name>
</gene>
<organism evidence="1 2">
    <name type="scientific">Cinchona calisaya</name>
    <dbReference type="NCBI Taxonomy" id="153742"/>
    <lineage>
        <taxon>Eukaryota</taxon>
        <taxon>Viridiplantae</taxon>
        <taxon>Streptophyta</taxon>
        <taxon>Embryophyta</taxon>
        <taxon>Tracheophyta</taxon>
        <taxon>Spermatophyta</taxon>
        <taxon>Magnoliopsida</taxon>
        <taxon>eudicotyledons</taxon>
        <taxon>Gunneridae</taxon>
        <taxon>Pentapetalae</taxon>
        <taxon>asterids</taxon>
        <taxon>lamiids</taxon>
        <taxon>Gentianales</taxon>
        <taxon>Rubiaceae</taxon>
        <taxon>Cinchonoideae</taxon>
        <taxon>Cinchoneae</taxon>
        <taxon>Cinchona</taxon>
    </lineage>
</organism>
<evidence type="ECO:0000313" key="1">
    <source>
        <dbReference type="EMBL" id="KAL3535350.1"/>
    </source>
</evidence>
<protein>
    <submittedName>
        <fullName evidence="1">Uncharacterized protein</fullName>
    </submittedName>
</protein>
<comment type="caution">
    <text evidence="1">The sequence shown here is derived from an EMBL/GenBank/DDBJ whole genome shotgun (WGS) entry which is preliminary data.</text>
</comment>
<dbReference type="AlphaFoldDB" id="A0ABD3AVX6"/>
<keyword evidence="2" id="KW-1185">Reference proteome</keyword>
<accession>A0ABD3AVX6</accession>
<proteinExistence type="predicted"/>
<name>A0ABD3AVX6_9GENT</name>